<dbReference type="InterPro" id="IPR001650">
    <property type="entry name" value="Helicase_C-like"/>
</dbReference>
<evidence type="ECO:0000313" key="3">
    <source>
        <dbReference type="EMBL" id="KGF15275.1"/>
    </source>
</evidence>
<dbReference type="Pfam" id="PF04851">
    <property type="entry name" value="ResIII"/>
    <property type="match status" value="1"/>
</dbReference>
<dbReference type="Pfam" id="PF13091">
    <property type="entry name" value="PLDc_2"/>
    <property type="match status" value="1"/>
</dbReference>
<evidence type="ECO:0000259" key="2">
    <source>
        <dbReference type="PROSITE" id="PS51194"/>
    </source>
</evidence>
<dbReference type="InterPro" id="IPR025202">
    <property type="entry name" value="PLD-like_dom"/>
</dbReference>
<dbReference type="SMART" id="SM00490">
    <property type="entry name" value="HELICc"/>
    <property type="match status" value="1"/>
</dbReference>
<evidence type="ECO:0000313" key="4">
    <source>
        <dbReference type="Proteomes" id="UP000029548"/>
    </source>
</evidence>
<comment type="caution">
    <text evidence="3">The sequence shown here is derived from an EMBL/GenBank/DDBJ whole genome shotgun (WGS) entry which is preliminary data.</text>
</comment>
<evidence type="ECO:0000259" key="1">
    <source>
        <dbReference type="PROSITE" id="PS51192"/>
    </source>
</evidence>
<dbReference type="SUPFAM" id="SSF56024">
    <property type="entry name" value="Phospholipase D/nuclease"/>
    <property type="match status" value="1"/>
</dbReference>
<dbReference type="AlphaFoldDB" id="A0A095XYN5"/>
<dbReference type="EMBL" id="JRNE01000079">
    <property type="protein sequence ID" value="KGF15275.1"/>
    <property type="molecule type" value="Genomic_DNA"/>
</dbReference>
<feature type="domain" description="Helicase ATP-binding" evidence="1">
    <location>
        <begin position="335"/>
        <end position="476"/>
    </location>
</feature>
<accession>A0A095XYN5</accession>
<name>A0A095XYN5_9CORY</name>
<dbReference type="Pfam" id="PF00271">
    <property type="entry name" value="Helicase_C"/>
    <property type="match status" value="1"/>
</dbReference>
<dbReference type="InterPro" id="IPR021835">
    <property type="entry name" value="DUF3427"/>
</dbReference>
<dbReference type="eggNOG" id="COG1061">
    <property type="taxonomic scope" value="Bacteria"/>
</dbReference>
<dbReference type="PANTHER" id="PTHR47962">
    <property type="entry name" value="ATP-DEPENDENT HELICASE LHR-RELATED-RELATED"/>
    <property type="match status" value="1"/>
</dbReference>
<sequence>MSNDYPLELGLYQALRTLGLDRRLAQMPGVQAEFTDVVESDSAQTLGAYVGRVVTESLARLDSDQRKDAVNRVIASLSDDQDVIDDRAAVVSESAGVVEELTSLRLPESPALPRPKTPLLEPALLTNSRDEPNIGEQIGAELGSADQVDILMAFVKYAGINTIKDQLRQLVERGAQLRVITTTYCGATDRRAVDLLVELGAHVKIRYEKDSTRLHAKAWLFRRNTGFDTAYVGSSNLSFSAMTDGLEWNVRLTSGATSALLTKFSATFDTYWADESFETYVPDRDGPRLATQLKAARLGASGRSGSDGEGVALLSGLEVRPRAYQRRMLEALAAEREVHDRHHNLLVAATGTGKTVVAALDYKSLLTRMHTETGKLPRLLFVAHRKEILEQARQVYREVLNDGSFGELWGYQQTPTVGDHLFASIQTLANHEGPLDFDIVVIDEFHHAEASSYKKLMGRLSYRELLGMTATPERGDGVNVAELFDGRIAYELRLWDALEEDILSPFHYYGIADNTDLRGVTWKRGAGFSGAGYDVDELEKVYTANDARVRIILKSLNENISEPASMRALGFCVSVKHAQYMARKFNEANIPAASVTGGTPVDERRAAFNDLRSGKLACLFGVDVFNEGLDVPMVDTILMLRPTASSTIFLQQLGRGLRRSPDKAVTTVLDFVGQHNEEFNLAARYRAMTGKARKQLVREIDEGFPFLPSGTRINLDRVTQEQALRSARVNAALNIRSMTSLVADVNASVAGLTLGSFLEEADLELADVYRSGWSWTSIRRRASLLPATENSNEEDLGRRMRHLTHVDDLDRAAAYARIAEGDLELDEMTATDRSYAHMLLAVLFRDKTIRDHPQCLARLRESTAIVEEIVQLMNIRQRAVSEHIPRPIVLAGGDSVLRTHAYYKAEELLAALGWLGDAAGSGKTPKPSTFREGVAWIEKAQVDLFFVTLQKHARHFNPSTMYHDYAISPTEFHWQSQSRTSEASPTGQRYIHHRDRGSDVVLAVRDLHENDFGSGAPFFLAGPMDFISTKGDRPMSINWKLQRPLPEDVAKRSRIAAI</sequence>
<dbReference type="InterPro" id="IPR052511">
    <property type="entry name" value="ATP-dep_Helicase"/>
</dbReference>
<dbReference type="SMART" id="SM00487">
    <property type="entry name" value="DEXDc"/>
    <property type="match status" value="1"/>
</dbReference>
<dbReference type="CDD" id="cd18799">
    <property type="entry name" value="SF2_C_EcoAI-like"/>
    <property type="match status" value="1"/>
</dbReference>
<proteinExistence type="predicted"/>
<evidence type="ECO:0008006" key="5">
    <source>
        <dbReference type="Google" id="ProtNLM"/>
    </source>
</evidence>
<feature type="domain" description="Helicase C-terminal" evidence="2">
    <location>
        <begin position="548"/>
        <end position="712"/>
    </location>
</feature>
<dbReference type="InterPro" id="IPR027417">
    <property type="entry name" value="P-loop_NTPase"/>
</dbReference>
<dbReference type="PROSITE" id="PS51194">
    <property type="entry name" value="HELICASE_CTER"/>
    <property type="match status" value="1"/>
</dbReference>
<dbReference type="GO" id="GO:0016887">
    <property type="term" value="F:ATP hydrolysis activity"/>
    <property type="evidence" value="ECO:0007669"/>
    <property type="project" value="TreeGrafter"/>
</dbReference>
<dbReference type="GO" id="GO:0003677">
    <property type="term" value="F:DNA binding"/>
    <property type="evidence" value="ECO:0007669"/>
    <property type="project" value="InterPro"/>
</dbReference>
<dbReference type="Pfam" id="PF11907">
    <property type="entry name" value="DUF3427"/>
    <property type="match status" value="1"/>
</dbReference>
<dbReference type="RefSeq" id="WP_035123334.1">
    <property type="nucleotide sequence ID" value="NZ_JRNE01000079.1"/>
</dbReference>
<dbReference type="Gene3D" id="3.30.870.10">
    <property type="entry name" value="Endonuclease Chain A"/>
    <property type="match status" value="1"/>
</dbReference>
<dbReference type="PANTHER" id="PTHR47962:SF7">
    <property type="entry name" value="MITOCHONDRIAL ATP-DEPENDENT HELICASE IRC3-RELATED"/>
    <property type="match status" value="1"/>
</dbReference>
<protein>
    <recommendedName>
        <fullName evidence="5">Helicase</fullName>
    </recommendedName>
</protein>
<dbReference type="CDD" id="cd18032">
    <property type="entry name" value="DEXHc_RE_I_III_res"/>
    <property type="match status" value="1"/>
</dbReference>
<organism evidence="3 4">
    <name type="scientific">Corynebacterium freneyi DNF00450</name>
    <dbReference type="NCBI Taxonomy" id="1287475"/>
    <lineage>
        <taxon>Bacteria</taxon>
        <taxon>Bacillati</taxon>
        <taxon>Actinomycetota</taxon>
        <taxon>Actinomycetes</taxon>
        <taxon>Mycobacteriales</taxon>
        <taxon>Corynebacteriaceae</taxon>
        <taxon>Corynebacterium</taxon>
    </lineage>
</organism>
<dbReference type="GO" id="GO:0005524">
    <property type="term" value="F:ATP binding"/>
    <property type="evidence" value="ECO:0007669"/>
    <property type="project" value="InterPro"/>
</dbReference>
<dbReference type="PROSITE" id="PS51192">
    <property type="entry name" value="HELICASE_ATP_BIND_1"/>
    <property type="match status" value="1"/>
</dbReference>
<dbReference type="InterPro" id="IPR014001">
    <property type="entry name" value="Helicase_ATP-bd"/>
</dbReference>
<dbReference type="Proteomes" id="UP000029548">
    <property type="component" value="Unassembled WGS sequence"/>
</dbReference>
<dbReference type="Gene3D" id="3.40.50.300">
    <property type="entry name" value="P-loop containing nucleotide triphosphate hydrolases"/>
    <property type="match status" value="2"/>
</dbReference>
<reference evidence="3 4" key="1">
    <citation type="submission" date="2014-07" db="EMBL/GenBank/DDBJ databases">
        <authorList>
            <person name="McCorrison J."/>
            <person name="Sanka R."/>
            <person name="Torralba M."/>
            <person name="Gillis M."/>
            <person name="Haft D.H."/>
            <person name="Methe B."/>
            <person name="Sutton G."/>
            <person name="Nelson K.E."/>
        </authorList>
    </citation>
    <scope>NUCLEOTIDE SEQUENCE [LARGE SCALE GENOMIC DNA]</scope>
    <source>
        <strain evidence="3 4">DNF00450</strain>
    </source>
</reference>
<dbReference type="SUPFAM" id="SSF52540">
    <property type="entry name" value="P-loop containing nucleoside triphosphate hydrolases"/>
    <property type="match status" value="1"/>
</dbReference>
<dbReference type="InterPro" id="IPR006935">
    <property type="entry name" value="Helicase/UvrB_N"/>
</dbReference>
<gene>
    <name evidence="3" type="ORF">HMPREF1650_11230</name>
</gene>
<dbReference type="eggNOG" id="COG3886">
    <property type="taxonomic scope" value="Bacteria"/>
</dbReference>